<keyword evidence="2" id="KW-0732">Signal</keyword>
<evidence type="ECO:0000256" key="1">
    <source>
        <dbReference type="SAM" id="MobiDB-lite"/>
    </source>
</evidence>
<reference evidence="3 4" key="1">
    <citation type="submission" date="2012-09" db="EMBL/GenBank/DDBJ databases">
        <title>Genome Sequence of alkane-degrading Bacterium Alcanivorax jadensis T9.</title>
        <authorList>
            <person name="Lai Q."/>
            <person name="Shao Z."/>
        </authorList>
    </citation>
    <scope>NUCLEOTIDE SEQUENCE [LARGE SCALE GENOMIC DNA]</scope>
    <source>
        <strain evidence="3 4">T9</strain>
    </source>
</reference>
<sequence length="456" mass="48940">MQRFKHAAKRGPALLIWMLAALLLAGCENETGSTPLGGGEDDAHDHEEHGDHPGRLAILSRDGAGDQLYAYDLEEQAQLPGSLALNHAPSALYTSPGKRFVLAMQRNANQVQIIDGGLYRHDDHVDEVAPGLVGTLTGPRPTHYRVHGEQAALFYDGDAGSALMAQVQVLTDHSLESASMEADHTFASVHHGVAEPRGEIVLATHRTAASGLPEKVDILHQHGDHYHGEGTISLDCPDLHGAGSNEEYSVFGCSDGILIVHQDGETFTAQHVDNATLGLAAGERVGSFDSQHELPQFVAYADDRILIIHPDHGDAEELDWTEGAAVSLDNHALDSHGEHLILLDDSGDLRIVDTADWSEHAHVENAINPETAAPPASGHGSRVSMTVGGEPAQVFLSHADSQSIIVVDVETGALATPLNLTFTPGQLTWVGLSSEEGDHEHEEDDHDHDEEHDHDH</sequence>
<dbReference type="SUPFAM" id="SSF50969">
    <property type="entry name" value="YVTN repeat-like/Quinoprotein amine dehydrogenase"/>
    <property type="match status" value="1"/>
</dbReference>
<dbReference type="RefSeq" id="WP_035244948.1">
    <property type="nucleotide sequence ID" value="NZ_ARXU01000002.1"/>
</dbReference>
<feature type="signal peptide" evidence="2">
    <location>
        <begin position="1"/>
        <end position="25"/>
    </location>
</feature>
<dbReference type="Proteomes" id="UP000029443">
    <property type="component" value="Unassembled WGS sequence"/>
</dbReference>
<evidence type="ECO:0000313" key="3">
    <source>
        <dbReference type="EMBL" id="KGD62266.1"/>
    </source>
</evidence>
<comment type="caution">
    <text evidence="3">The sequence shown here is derived from an EMBL/GenBank/DDBJ whole genome shotgun (WGS) entry which is preliminary data.</text>
</comment>
<organism evidence="3 4">
    <name type="scientific">Alcanivorax jadensis T9</name>
    <dbReference type="NCBI Taxonomy" id="1177181"/>
    <lineage>
        <taxon>Bacteria</taxon>
        <taxon>Pseudomonadati</taxon>
        <taxon>Pseudomonadota</taxon>
        <taxon>Gammaproteobacteria</taxon>
        <taxon>Oceanospirillales</taxon>
        <taxon>Alcanivoracaceae</taxon>
        <taxon>Alcanivorax</taxon>
    </lineage>
</organism>
<accession>A0ABR4WFG0</accession>
<protein>
    <recommendedName>
        <fullName evidence="5">Lipoprotein</fullName>
    </recommendedName>
</protein>
<gene>
    <name evidence="3" type="ORF">T9A_00557</name>
</gene>
<dbReference type="InterPro" id="IPR011044">
    <property type="entry name" value="Quino_amine_DH_bsu"/>
</dbReference>
<feature type="region of interest" description="Disordered" evidence="1">
    <location>
        <begin position="435"/>
        <end position="456"/>
    </location>
</feature>
<feature type="chain" id="PRO_5046110591" description="Lipoprotein" evidence="2">
    <location>
        <begin position="26"/>
        <end position="456"/>
    </location>
</feature>
<dbReference type="EMBL" id="ARXU01000002">
    <property type="protein sequence ID" value="KGD62266.1"/>
    <property type="molecule type" value="Genomic_DNA"/>
</dbReference>
<name>A0ABR4WFG0_9GAMM</name>
<feature type="compositionally biased region" description="Basic and acidic residues" evidence="1">
    <location>
        <begin position="41"/>
        <end position="53"/>
    </location>
</feature>
<feature type="compositionally biased region" description="Acidic residues" evidence="1">
    <location>
        <begin position="435"/>
        <end position="448"/>
    </location>
</feature>
<evidence type="ECO:0008006" key="5">
    <source>
        <dbReference type="Google" id="ProtNLM"/>
    </source>
</evidence>
<proteinExistence type="predicted"/>
<evidence type="ECO:0000256" key="2">
    <source>
        <dbReference type="SAM" id="SignalP"/>
    </source>
</evidence>
<evidence type="ECO:0000313" key="4">
    <source>
        <dbReference type="Proteomes" id="UP000029443"/>
    </source>
</evidence>
<feature type="region of interest" description="Disordered" evidence="1">
    <location>
        <begin position="33"/>
        <end position="53"/>
    </location>
</feature>
<keyword evidence="4" id="KW-1185">Reference proteome</keyword>
<dbReference type="PROSITE" id="PS51257">
    <property type="entry name" value="PROKAR_LIPOPROTEIN"/>
    <property type="match status" value="1"/>
</dbReference>